<keyword evidence="2" id="KW-1185">Reference proteome</keyword>
<dbReference type="AlphaFoldDB" id="A0A0M6Y9L6"/>
<name>A0A0M6Y9L6_9HYPH</name>
<evidence type="ECO:0000313" key="1">
    <source>
        <dbReference type="EMBL" id="CTQ45691.1"/>
    </source>
</evidence>
<dbReference type="RefSeq" id="WP_055658856.1">
    <property type="nucleotide sequence ID" value="NZ_CXST01000002.1"/>
</dbReference>
<organism evidence="1 2">
    <name type="scientific">Roseibium aggregatum</name>
    <dbReference type="NCBI Taxonomy" id="187304"/>
    <lineage>
        <taxon>Bacteria</taxon>
        <taxon>Pseudomonadati</taxon>
        <taxon>Pseudomonadota</taxon>
        <taxon>Alphaproteobacteria</taxon>
        <taxon>Hyphomicrobiales</taxon>
        <taxon>Stappiaceae</taxon>
        <taxon>Roseibium</taxon>
    </lineage>
</organism>
<reference evidence="2" key="1">
    <citation type="submission" date="2015-07" db="EMBL/GenBank/DDBJ databases">
        <authorList>
            <person name="Rodrigo-Torres Lidia"/>
            <person name="Arahal R.David."/>
        </authorList>
    </citation>
    <scope>NUCLEOTIDE SEQUENCE [LARGE SCALE GENOMIC DNA]</scope>
    <source>
        <strain evidence="2">CECT 4801</strain>
    </source>
</reference>
<dbReference type="Proteomes" id="UP000048926">
    <property type="component" value="Unassembled WGS sequence"/>
</dbReference>
<protein>
    <submittedName>
        <fullName evidence="1">Uncharacterized protein</fullName>
    </submittedName>
</protein>
<dbReference type="OrthoDB" id="3400278at2"/>
<sequence length="81" mass="8847">MTELFDLGLGGDLTPPKAFPVYGRTSFGDLSECPSCGFKIPFNAKGDFETLDLFGEAKEVPTDCPACREEYDAGANLRRIH</sequence>
<gene>
    <name evidence="1" type="ORF">LAL4801_04146</name>
</gene>
<accession>A0A0M6Y9L6</accession>
<evidence type="ECO:0000313" key="2">
    <source>
        <dbReference type="Proteomes" id="UP000048926"/>
    </source>
</evidence>
<dbReference type="EMBL" id="CXST01000002">
    <property type="protein sequence ID" value="CTQ45691.1"/>
    <property type="molecule type" value="Genomic_DNA"/>
</dbReference>
<proteinExistence type="predicted"/>